<reference evidence="20" key="1">
    <citation type="submission" date="2018-05" db="EMBL/GenBank/DDBJ databases">
        <authorList>
            <person name="Strepis N."/>
        </authorList>
    </citation>
    <scope>NUCLEOTIDE SEQUENCE [LARGE SCALE GENOMIC DNA]</scope>
</reference>
<dbReference type="InterPro" id="IPR029028">
    <property type="entry name" value="Alpha/beta_knot_MTases"/>
</dbReference>
<dbReference type="PANTHER" id="PTHR46417">
    <property type="entry name" value="TRNA (GUANINE-N(1)-)-METHYLTRANSFERASE"/>
    <property type="match status" value="1"/>
</dbReference>
<dbReference type="OrthoDB" id="9807416at2"/>
<dbReference type="SUPFAM" id="SSF75217">
    <property type="entry name" value="alpha/beta knot"/>
    <property type="match status" value="1"/>
</dbReference>
<evidence type="ECO:0000313" key="20">
    <source>
        <dbReference type="Proteomes" id="UP000262072"/>
    </source>
</evidence>
<sequence>MKIDVLTLFPAMFEGPLSESIIGKAIESGRVSITCTNFRDYSENKHNSVDDYPFGGGAGMLLRAQPIVDALTDIEVQSPETKKRIVLLDPSGKTFNQELAEEFAEEEHIVFICGHYEGFDERIKQHVTDEVSIGDYVLTGGELGAMVMIDATVRLLPAVLGNEQSNKTDSFSTGLLEHPQYTRPRDFRGDVVPEVLFSGNHQKIADWQEKESLRKTWLRRPEMLEKISLSKKQQAWLAEILLEEKADNKAQ</sequence>
<evidence type="ECO:0000256" key="2">
    <source>
        <dbReference type="ARBA" id="ARBA00004496"/>
    </source>
</evidence>
<evidence type="ECO:0000256" key="16">
    <source>
        <dbReference type="PIRSR" id="PIRSR000386-1"/>
    </source>
</evidence>
<feature type="binding site" evidence="15 16">
    <location>
        <begin position="133"/>
        <end position="138"/>
    </location>
    <ligand>
        <name>S-adenosyl-L-methionine</name>
        <dbReference type="ChEBI" id="CHEBI:59789"/>
    </ligand>
</feature>
<proteinExistence type="inferred from homology"/>
<evidence type="ECO:0000256" key="13">
    <source>
        <dbReference type="ARBA" id="ARBA00033392"/>
    </source>
</evidence>
<evidence type="ECO:0000256" key="6">
    <source>
        <dbReference type="ARBA" id="ARBA00014679"/>
    </source>
</evidence>
<evidence type="ECO:0000256" key="14">
    <source>
        <dbReference type="ARBA" id="ARBA00047783"/>
    </source>
</evidence>
<keyword evidence="9 15" id="KW-0808">Transferase</keyword>
<dbReference type="GO" id="GO:0005829">
    <property type="term" value="C:cytosol"/>
    <property type="evidence" value="ECO:0007669"/>
    <property type="project" value="TreeGrafter"/>
</dbReference>
<evidence type="ECO:0000256" key="3">
    <source>
        <dbReference type="ARBA" id="ARBA00007630"/>
    </source>
</evidence>
<comment type="function">
    <text evidence="1 15 17">Specifically methylates guanosine-37 in various tRNAs.</text>
</comment>
<dbReference type="AlphaFoldDB" id="A0A383TEJ8"/>
<dbReference type="PIRSF" id="PIRSF000386">
    <property type="entry name" value="tRNA_mtase"/>
    <property type="match status" value="1"/>
</dbReference>
<name>A0A383TEJ8_9LACT</name>
<evidence type="ECO:0000256" key="11">
    <source>
        <dbReference type="ARBA" id="ARBA00022694"/>
    </source>
</evidence>
<evidence type="ECO:0000313" key="19">
    <source>
        <dbReference type="EMBL" id="SYZ78565.1"/>
    </source>
</evidence>
<evidence type="ECO:0000256" key="5">
    <source>
        <dbReference type="ARBA" id="ARBA00012807"/>
    </source>
</evidence>
<dbReference type="NCBIfam" id="TIGR00088">
    <property type="entry name" value="trmD"/>
    <property type="match status" value="1"/>
</dbReference>
<dbReference type="Gene3D" id="3.40.1280.10">
    <property type="match status" value="1"/>
</dbReference>
<feature type="binding site" evidence="15 16">
    <location>
        <position position="114"/>
    </location>
    <ligand>
        <name>S-adenosyl-L-methionine</name>
        <dbReference type="ChEBI" id="CHEBI:59789"/>
    </ligand>
</feature>
<evidence type="ECO:0000256" key="10">
    <source>
        <dbReference type="ARBA" id="ARBA00022691"/>
    </source>
</evidence>
<dbReference type="GO" id="GO:0052906">
    <property type="term" value="F:tRNA (guanine(37)-N1)-methyltransferase activity"/>
    <property type="evidence" value="ECO:0007669"/>
    <property type="project" value="UniProtKB-UniRule"/>
</dbReference>
<dbReference type="RefSeq" id="WP_119093076.1">
    <property type="nucleotide sequence ID" value="NZ_UNRR01000018.1"/>
</dbReference>
<evidence type="ECO:0000256" key="9">
    <source>
        <dbReference type="ARBA" id="ARBA00022679"/>
    </source>
</evidence>
<dbReference type="InterPro" id="IPR002649">
    <property type="entry name" value="tRNA_m1G_MeTrfase_TrmD"/>
</dbReference>
<comment type="similarity">
    <text evidence="3 15 17">Belongs to the RNA methyltransferase TrmD family.</text>
</comment>
<evidence type="ECO:0000256" key="1">
    <source>
        <dbReference type="ARBA" id="ARBA00002634"/>
    </source>
</evidence>
<accession>A0A383TEJ8</accession>
<dbReference type="EC" id="2.1.1.228" evidence="5 15"/>
<dbReference type="Pfam" id="PF01746">
    <property type="entry name" value="tRNA_m1G_MT"/>
    <property type="match status" value="1"/>
</dbReference>
<evidence type="ECO:0000256" key="17">
    <source>
        <dbReference type="RuleBase" id="RU003464"/>
    </source>
</evidence>
<gene>
    <name evidence="15" type="primary">trmD</name>
    <name evidence="19" type="ORF">TART1_1349</name>
</gene>
<comment type="catalytic activity">
    <reaction evidence="14 15 17">
        <text>guanosine(37) in tRNA + S-adenosyl-L-methionine = N(1)-methylguanosine(37) in tRNA + S-adenosyl-L-homocysteine + H(+)</text>
        <dbReference type="Rhea" id="RHEA:36899"/>
        <dbReference type="Rhea" id="RHEA-COMP:10145"/>
        <dbReference type="Rhea" id="RHEA-COMP:10147"/>
        <dbReference type="ChEBI" id="CHEBI:15378"/>
        <dbReference type="ChEBI" id="CHEBI:57856"/>
        <dbReference type="ChEBI" id="CHEBI:59789"/>
        <dbReference type="ChEBI" id="CHEBI:73542"/>
        <dbReference type="ChEBI" id="CHEBI:74269"/>
        <dbReference type="EC" id="2.1.1.228"/>
    </reaction>
</comment>
<evidence type="ECO:0000256" key="8">
    <source>
        <dbReference type="ARBA" id="ARBA00022603"/>
    </source>
</evidence>
<evidence type="ECO:0000256" key="15">
    <source>
        <dbReference type="HAMAP-Rule" id="MF_00605"/>
    </source>
</evidence>
<evidence type="ECO:0000256" key="4">
    <source>
        <dbReference type="ARBA" id="ARBA00011738"/>
    </source>
</evidence>
<keyword evidence="11 15" id="KW-0819">tRNA processing</keyword>
<keyword evidence="8 15" id="KW-0489">Methyltransferase</keyword>
<dbReference type="HAMAP" id="MF_00605">
    <property type="entry name" value="TrmD"/>
    <property type="match status" value="1"/>
</dbReference>
<protein>
    <recommendedName>
        <fullName evidence="6 15">tRNA (guanine-N(1)-)-methyltransferase</fullName>
        <ecNumber evidence="5 15">2.1.1.228</ecNumber>
    </recommendedName>
    <alternativeName>
        <fullName evidence="12 15">M1G-methyltransferase</fullName>
    </alternativeName>
    <alternativeName>
        <fullName evidence="13 15">tRNA [GM37] methyltransferase</fullName>
    </alternativeName>
</protein>
<organism evidence="19 20">
    <name type="scientific">Trichococcus shcherbakoviae</name>
    <dbReference type="NCBI Taxonomy" id="2094020"/>
    <lineage>
        <taxon>Bacteria</taxon>
        <taxon>Bacillati</taxon>
        <taxon>Bacillota</taxon>
        <taxon>Bacilli</taxon>
        <taxon>Lactobacillales</taxon>
        <taxon>Carnobacteriaceae</taxon>
        <taxon>Trichococcus</taxon>
    </lineage>
</organism>
<dbReference type="InterPro" id="IPR029026">
    <property type="entry name" value="tRNA_m1G_MTases_N"/>
</dbReference>
<dbReference type="FunFam" id="3.40.1280.10:FF:000001">
    <property type="entry name" value="tRNA (guanine-N(1)-)-methyltransferase"/>
    <property type="match status" value="1"/>
</dbReference>
<dbReference type="Gene3D" id="1.10.1270.20">
    <property type="entry name" value="tRNA(m1g37)methyltransferase, domain 2"/>
    <property type="match status" value="1"/>
</dbReference>
<evidence type="ECO:0000256" key="7">
    <source>
        <dbReference type="ARBA" id="ARBA00022490"/>
    </source>
</evidence>
<dbReference type="FunFam" id="1.10.1270.20:FF:000001">
    <property type="entry name" value="tRNA (guanine-N(1)-)-methyltransferase"/>
    <property type="match status" value="1"/>
</dbReference>
<dbReference type="NCBIfam" id="NF000648">
    <property type="entry name" value="PRK00026.1"/>
    <property type="match status" value="1"/>
</dbReference>
<dbReference type="Proteomes" id="UP000262072">
    <property type="component" value="Unassembled WGS sequence"/>
</dbReference>
<dbReference type="PANTHER" id="PTHR46417:SF1">
    <property type="entry name" value="TRNA (GUANINE-N(1)-)-METHYLTRANSFERASE"/>
    <property type="match status" value="1"/>
</dbReference>
<keyword evidence="10 15" id="KW-0949">S-adenosyl-L-methionine</keyword>
<dbReference type="EMBL" id="UNRR01000018">
    <property type="protein sequence ID" value="SYZ78565.1"/>
    <property type="molecule type" value="Genomic_DNA"/>
</dbReference>
<dbReference type="GO" id="GO:0002939">
    <property type="term" value="P:tRNA N1-guanine methylation"/>
    <property type="evidence" value="ECO:0007669"/>
    <property type="project" value="TreeGrafter"/>
</dbReference>
<dbReference type="InterPro" id="IPR016009">
    <property type="entry name" value="tRNA_MeTrfase_TRMD/TRM10"/>
</dbReference>
<evidence type="ECO:0000256" key="12">
    <source>
        <dbReference type="ARBA" id="ARBA00029736"/>
    </source>
</evidence>
<comment type="subcellular location">
    <subcellularLocation>
        <location evidence="2 15 17">Cytoplasm</location>
    </subcellularLocation>
</comment>
<comment type="subunit">
    <text evidence="4 15 17">Homodimer.</text>
</comment>
<keyword evidence="7 15" id="KW-0963">Cytoplasm</keyword>
<dbReference type="CDD" id="cd18080">
    <property type="entry name" value="TrmD-like"/>
    <property type="match status" value="1"/>
</dbReference>
<feature type="domain" description="tRNA methyltransferase TRMD/TRM10-type" evidence="18">
    <location>
        <begin position="1"/>
        <end position="226"/>
    </location>
</feature>
<dbReference type="InterPro" id="IPR023148">
    <property type="entry name" value="tRNA_m1G_MeTrfase_C_sf"/>
</dbReference>
<evidence type="ECO:0000259" key="18">
    <source>
        <dbReference type="Pfam" id="PF01746"/>
    </source>
</evidence>